<evidence type="ECO:0000313" key="3">
    <source>
        <dbReference type="Proteomes" id="UP000019666"/>
    </source>
</evidence>
<accession>A0A017HHQ7</accession>
<name>A0A017HHQ7_9RHOB</name>
<feature type="domain" description="Flagellar protein FlgJ N-terminal" evidence="1">
    <location>
        <begin position="33"/>
        <end position="83"/>
    </location>
</feature>
<dbReference type="AlphaFoldDB" id="A0A017HHQ7"/>
<evidence type="ECO:0000313" key="2">
    <source>
        <dbReference type="EMBL" id="EYD73886.1"/>
    </source>
</evidence>
<protein>
    <submittedName>
        <fullName evidence="2">Flagellar protein FlgJ, putative</fullName>
    </submittedName>
</protein>
<keyword evidence="3" id="KW-1185">Reference proteome</keyword>
<dbReference type="Pfam" id="PF10135">
    <property type="entry name" value="Rod-binding"/>
    <property type="match status" value="1"/>
</dbReference>
<dbReference type="RefSeq" id="WP_037278387.1">
    <property type="nucleotide sequence ID" value="NZ_KK088555.1"/>
</dbReference>
<dbReference type="Proteomes" id="UP000019666">
    <property type="component" value="Unassembled WGS sequence"/>
</dbReference>
<proteinExistence type="predicted"/>
<sequence length="91" mass="9543">MIPPALPSQPAADPSRDARLRDAAQRLEAGFLKEMLSAAGLGHAPSSFGGEEGEDQFSSFLLDEQALRLARSGGIGLAESIYESLKARDAG</sequence>
<dbReference type="STRING" id="442562.Rumeso_04483"/>
<dbReference type="InterPro" id="IPR019301">
    <property type="entry name" value="Flagellar_prot_FlgJ_N"/>
</dbReference>
<keyword evidence="2" id="KW-0966">Cell projection</keyword>
<gene>
    <name evidence="2" type="ORF">Rumeso_04483</name>
</gene>
<keyword evidence="2" id="KW-0969">Cilium</keyword>
<dbReference type="OrthoDB" id="7690273at2"/>
<keyword evidence="2" id="KW-0282">Flagellum</keyword>
<dbReference type="EMBL" id="AOSK01000127">
    <property type="protein sequence ID" value="EYD73886.1"/>
    <property type="molecule type" value="Genomic_DNA"/>
</dbReference>
<evidence type="ECO:0000259" key="1">
    <source>
        <dbReference type="Pfam" id="PF10135"/>
    </source>
</evidence>
<dbReference type="HOGENOM" id="CLU_155700_3_0_5"/>
<comment type="caution">
    <text evidence="2">The sequence shown here is derived from an EMBL/GenBank/DDBJ whole genome shotgun (WGS) entry which is preliminary data.</text>
</comment>
<organism evidence="2 3">
    <name type="scientific">Rubellimicrobium mesophilum DSM 19309</name>
    <dbReference type="NCBI Taxonomy" id="442562"/>
    <lineage>
        <taxon>Bacteria</taxon>
        <taxon>Pseudomonadati</taxon>
        <taxon>Pseudomonadota</taxon>
        <taxon>Alphaproteobacteria</taxon>
        <taxon>Rhodobacterales</taxon>
        <taxon>Roseobacteraceae</taxon>
        <taxon>Rubellimicrobium</taxon>
    </lineage>
</organism>
<reference evidence="2 3" key="1">
    <citation type="submission" date="2013-02" db="EMBL/GenBank/DDBJ databases">
        <authorList>
            <person name="Fiebig A."/>
            <person name="Goeker M."/>
            <person name="Klenk H.-P.P."/>
        </authorList>
    </citation>
    <scope>NUCLEOTIDE SEQUENCE [LARGE SCALE GENOMIC DNA]</scope>
    <source>
        <strain evidence="2 3">DSM 19309</strain>
    </source>
</reference>